<keyword evidence="1" id="KW-1133">Transmembrane helix</keyword>
<proteinExistence type="predicted"/>
<dbReference type="eggNOG" id="ENOG50339EV">
    <property type="taxonomic scope" value="Bacteria"/>
</dbReference>
<dbReference type="EMBL" id="CP002453">
    <property type="protein sequence ID" value="ADV48866.1"/>
    <property type="molecule type" value="Genomic_DNA"/>
</dbReference>
<keyword evidence="3" id="KW-1185">Reference proteome</keyword>
<feature type="transmembrane region" description="Helical" evidence="1">
    <location>
        <begin position="111"/>
        <end position="132"/>
    </location>
</feature>
<evidence type="ECO:0000256" key="1">
    <source>
        <dbReference type="SAM" id="Phobius"/>
    </source>
</evidence>
<dbReference type="STRING" id="688270.Celal_1555"/>
<dbReference type="RefSeq" id="WP_013550347.1">
    <property type="nucleotide sequence ID" value="NC_014934.1"/>
</dbReference>
<reference evidence="2 3" key="1">
    <citation type="journal article" date="2010" name="Stand. Genomic Sci.">
        <title>Complete genome sequence of Cellulophaga algicola type strain (IC166).</title>
        <authorList>
            <person name="Abt B."/>
            <person name="Lu M."/>
            <person name="Misra M."/>
            <person name="Han C."/>
            <person name="Nolan M."/>
            <person name="Lucas S."/>
            <person name="Hammon N."/>
            <person name="Deshpande S."/>
            <person name="Cheng J.F."/>
            <person name="Tapia R."/>
            <person name="Goodwin L."/>
            <person name="Pitluck S."/>
            <person name="Liolios K."/>
            <person name="Pagani I."/>
            <person name="Ivanova N."/>
            <person name="Mavromatis K."/>
            <person name="Ovchinikova G."/>
            <person name="Pati A."/>
            <person name="Chen A."/>
            <person name="Palaniappan K."/>
            <person name="Land M."/>
            <person name="Hauser L."/>
            <person name="Chang Y.J."/>
            <person name="Jeffries C.D."/>
            <person name="Detter J.C."/>
            <person name="Brambilla E."/>
            <person name="Rohde M."/>
            <person name="Tindall B.J."/>
            <person name="Goker M."/>
            <person name="Woyke T."/>
            <person name="Bristow J."/>
            <person name="Eisen J.A."/>
            <person name="Markowitz V."/>
            <person name="Hugenholtz P."/>
            <person name="Kyrpides N.C."/>
            <person name="Klenk H.P."/>
            <person name="Lapidus A."/>
        </authorList>
    </citation>
    <scope>NUCLEOTIDE SEQUENCE [LARGE SCALE GENOMIC DNA]</scope>
    <source>
        <strain evidence="3">DSM 14237 / IC166 / ACAM 630</strain>
    </source>
</reference>
<dbReference type="Proteomes" id="UP000008634">
    <property type="component" value="Chromosome"/>
</dbReference>
<feature type="transmembrane region" description="Helical" evidence="1">
    <location>
        <begin position="82"/>
        <end position="105"/>
    </location>
</feature>
<dbReference type="AlphaFoldDB" id="E6XB10"/>
<evidence type="ECO:0000313" key="2">
    <source>
        <dbReference type="EMBL" id="ADV48866.1"/>
    </source>
</evidence>
<protein>
    <submittedName>
        <fullName evidence="2">Uncharacterized protein</fullName>
    </submittedName>
</protein>
<organism evidence="2 3">
    <name type="scientific">Cellulophaga algicola (strain DSM 14237 / IC166 / ACAM 630)</name>
    <dbReference type="NCBI Taxonomy" id="688270"/>
    <lineage>
        <taxon>Bacteria</taxon>
        <taxon>Pseudomonadati</taxon>
        <taxon>Bacteroidota</taxon>
        <taxon>Flavobacteriia</taxon>
        <taxon>Flavobacteriales</taxon>
        <taxon>Flavobacteriaceae</taxon>
        <taxon>Cellulophaga</taxon>
    </lineage>
</organism>
<name>E6XB10_CELAD</name>
<accession>E6XB10</accession>
<dbReference type="KEGG" id="cao:Celal_1555"/>
<dbReference type="OrthoDB" id="1345503at2"/>
<keyword evidence="1" id="KW-0812">Transmembrane</keyword>
<keyword evidence="1" id="KW-0472">Membrane</keyword>
<evidence type="ECO:0000313" key="3">
    <source>
        <dbReference type="Proteomes" id="UP000008634"/>
    </source>
</evidence>
<sequence length="152" mass="18260">MKLNREQIQFIDTYLQNSEIEFIDVRMEMIDHIASDIEHKMETEHTEFYYAFKNYMVLHKKEHQKANKRYKKATDVKTLQQLGYLFIKPSNLFILIGTFCFVKIISNYHDIGLFVRFAPITVLFLVCIYYFIISYTKGKKVRYSSLERLGLF</sequence>
<dbReference type="HOGENOM" id="CLU_113628_0_0_10"/>
<gene>
    <name evidence="2" type="ordered locus">Celal_1555</name>
</gene>